<dbReference type="AlphaFoldDB" id="A0A2W2BMX4"/>
<dbReference type="Proteomes" id="UP000248764">
    <property type="component" value="Unassembled WGS sequence"/>
</dbReference>
<proteinExistence type="predicted"/>
<name>A0A2W2BMX4_9ACTN</name>
<feature type="region of interest" description="Disordered" evidence="1">
    <location>
        <begin position="22"/>
        <end position="41"/>
    </location>
</feature>
<accession>A0A2W2BMX4</accession>
<gene>
    <name evidence="2" type="ORF">C1I92_20195</name>
</gene>
<dbReference type="EMBL" id="POTW01000053">
    <property type="protein sequence ID" value="PZF81684.1"/>
    <property type="molecule type" value="Genomic_DNA"/>
</dbReference>
<protein>
    <recommendedName>
        <fullName evidence="4">Lipoprotein</fullName>
    </recommendedName>
</protein>
<evidence type="ECO:0000313" key="2">
    <source>
        <dbReference type="EMBL" id="PZF81684.1"/>
    </source>
</evidence>
<reference evidence="2 3" key="1">
    <citation type="submission" date="2018-01" db="EMBL/GenBank/DDBJ databases">
        <title>Draft genome sequence of Jiangella sp. GTF31.</title>
        <authorList>
            <person name="Sahin N."/>
            <person name="Ay H."/>
            <person name="Saygin H."/>
        </authorList>
    </citation>
    <scope>NUCLEOTIDE SEQUENCE [LARGE SCALE GENOMIC DNA]</scope>
    <source>
        <strain evidence="2 3">GTF31</strain>
    </source>
</reference>
<evidence type="ECO:0000313" key="3">
    <source>
        <dbReference type="Proteomes" id="UP000248764"/>
    </source>
</evidence>
<organism evidence="2 3">
    <name type="scientific">Jiangella anatolica</name>
    <dbReference type="NCBI Taxonomy" id="2670374"/>
    <lineage>
        <taxon>Bacteria</taxon>
        <taxon>Bacillati</taxon>
        <taxon>Actinomycetota</taxon>
        <taxon>Actinomycetes</taxon>
        <taxon>Jiangellales</taxon>
        <taxon>Jiangellaceae</taxon>
        <taxon>Jiangella</taxon>
    </lineage>
</organism>
<sequence>MTRAASFVVLLAVAACGPDKDLEGGADGSVDGPVLTSGPADGDEGHDALVFGTVALDGDCLLLENEGGRHLVIWPHGTGWQADPPAVVLSGGDIVEIGGSVTGGGGYSTGVADGFPSGFGDAVDDALSACEGLAGEVAVFNPGSTVEAR</sequence>
<evidence type="ECO:0000256" key="1">
    <source>
        <dbReference type="SAM" id="MobiDB-lite"/>
    </source>
</evidence>
<comment type="caution">
    <text evidence="2">The sequence shown here is derived from an EMBL/GenBank/DDBJ whole genome shotgun (WGS) entry which is preliminary data.</text>
</comment>
<keyword evidence="3" id="KW-1185">Reference proteome</keyword>
<evidence type="ECO:0008006" key="4">
    <source>
        <dbReference type="Google" id="ProtNLM"/>
    </source>
</evidence>
<dbReference type="PROSITE" id="PS51257">
    <property type="entry name" value="PROKAR_LIPOPROTEIN"/>
    <property type="match status" value="1"/>
</dbReference>
<dbReference type="RefSeq" id="WP_111256448.1">
    <property type="nucleotide sequence ID" value="NZ_POTW01000053.1"/>
</dbReference>